<keyword evidence="8 10" id="KW-0675">Receptor</keyword>
<comment type="similarity">
    <text evidence="10">Belongs to the insect chemoreceptor superfamily. Heteromeric odorant receptor channel (TC 1.A.69) family.</text>
</comment>
<keyword evidence="12" id="KW-1185">Reference proteome</keyword>
<evidence type="ECO:0000256" key="2">
    <source>
        <dbReference type="ARBA" id="ARBA00022475"/>
    </source>
</evidence>
<proteinExistence type="inferred from homology"/>
<feature type="transmembrane region" description="Helical" evidence="10">
    <location>
        <begin position="100"/>
        <end position="120"/>
    </location>
</feature>
<evidence type="ECO:0000313" key="11">
    <source>
        <dbReference type="EnsemblMetazoa" id="LLOJ010695-PA"/>
    </source>
</evidence>
<keyword evidence="4 10" id="KW-0812">Transmembrane</keyword>
<dbReference type="GO" id="GO:0005886">
    <property type="term" value="C:plasma membrane"/>
    <property type="evidence" value="ECO:0007669"/>
    <property type="project" value="UniProtKB-SubCell"/>
</dbReference>
<dbReference type="GO" id="GO:0005549">
    <property type="term" value="F:odorant binding"/>
    <property type="evidence" value="ECO:0007669"/>
    <property type="project" value="InterPro"/>
</dbReference>
<feature type="transmembrane region" description="Helical" evidence="10">
    <location>
        <begin position="152"/>
        <end position="177"/>
    </location>
</feature>
<sequence>MSSQLEEFRKAKPKIDFLFALLTMNVTSGSRKNRFLLLFFAFFNIISLFFVILHLKNIKFELNFNSLITFLTFGAIAGNIFRISLGLIKKDKIEMLLQNIRVLLGTFIFGGSALLSGFYFRFNEEYGLMFEVPFIASDKILWKNFLYVLQGFFYITVAITTIFLDVGVILLGLQVIAELNILIDYIKSLNEKIKSDPQFLSKIIKRHCSVIENLDLLSEITSETSILQLFLTCISLLFGFTLVQIYAIGLGNYIIILCAAALSLPICILGEFIRIQTDNLSETPYLTNWYELSLKDQKTLLIILGMAQREYGLKAIGMYDVNLYTYIQVRWNLNFFYQEV</sequence>
<accession>A0A240SXP7</accession>
<evidence type="ECO:0000256" key="5">
    <source>
        <dbReference type="ARBA" id="ARBA00022725"/>
    </source>
</evidence>
<comment type="caution">
    <text evidence="10">Lacks conserved residue(s) required for the propagation of feature annotation.</text>
</comment>
<keyword evidence="9 10" id="KW-0807">Transducer</keyword>
<evidence type="ECO:0000256" key="6">
    <source>
        <dbReference type="ARBA" id="ARBA00022989"/>
    </source>
</evidence>
<keyword evidence="3 10" id="KW-0716">Sensory transduction</keyword>
<keyword evidence="6 10" id="KW-1133">Transmembrane helix</keyword>
<comment type="subcellular location">
    <subcellularLocation>
        <location evidence="1 10">Cell membrane</location>
        <topology evidence="1 10">Multi-pass membrane protein</topology>
    </subcellularLocation>
</comment>
<dbReference type="AlphaFoldDB" id="A0A240SXP7"/>
<evidence type="ECO:0000313" key="12">
    <source>
        <dbReference type="Proteomes" id="UP000092461"/>
    </source>
</evidence>
<dbReference type="Proteomes" id="UP000092461">
    <property type="component" value="Unassembled WGS sequence"/>
</dbReference>
<dbReference type="VEuPathDB" id="VectorBase:LLOJ010695"/>
<protein>
    <recommendedName>
        <fullName evidence="10">Odorant receptor</fullName>
    </recommendedName>
</protein>
<dbReference type="InterPro" id="IPR004117">
    <property type="entry name" value="7tm6_olfct_rcpt"/>
</dbReference>
<evidence type="ECO:0000256" key="10">
    <source>
        <dbReference type="RuleBase" id="RU351113"/>
    </source>
</evidence>
<dbReference type="VEuPathDB" id="VectorBase:LLONM1_001365"/>
<dbReference type="GO" id="GO:0004984">
    <property type="term" value="F:olfactory receptor activity"/>
    <property type="evidence" value="ECO:0007669"/>
    <property type="project" value="InterPro"/>
</dbReference>
<organism evidence="11 12">
    <name type="scientific">Lutzomyia longipalpis</name>
    <name type="common">Sand fly</name>
    <dbReference type="NCBI Taxonomy" id="7200"/>
    <lineage>
        <taxon>Eukaryota</taxon>
        <taxon>Metazoa</taxon>
        <taxon>Ecdysozoa</taxon>
        <taxon>Arthropoda</taxon>
        <taxon>Hexapoda</taxon>
        <taxon>Insecta</taxon>
        <taxon>Pterygota</taxon>
        <taxon>Neoptera</taxon>
        <taxon>Endopterygota</taxon>
        <taxon>Diptera</taxon>
        <taxon>Nematocera</taxon>
        <taxon>Psychodoidea</taxon>
        <taxon>Psychodidae</taxon>
        <taxon>Lutzomyia</taxon>
        <taxon>Lutzomyia</taxon>
    </lineage>
</organism>
<feature type="transmembrane region" description="Helical" evidence="10">
    <location>
        <begin position="35"/>
        <end position="55"/>
    </location>
</feature>
<evidence type="ECO:0000256" key="4">
    <source>
        <dbReference type="ARBA" id="ARBA00022692"/>
    </source>
</evidence>
<evidence type="ECO:0000256" key="8">
    <source>
        <dbReference type="ARBA" id="ARBA00023170"/>
    </source>
</evidence>
<dbReference type="EnsemblMetazoa" id="LLOJ010695-RA">
    <property type="protein sequence ID" value="LLOJ010695-PA"/>
    <property type="gene ID" value="LLOJ010695"/>
</dbReference>
<keyword evidence="5 10" id="KW-0552">Olfaction</keyword>
<dbReference type="EMBL" id="AJWK01006295">
    <property type="status" value="NOT_ANNOTATED_CDS"/>
    <property type="molecule type" value="Genomic_DNA"/>
</dbReference>
<feature type="transmembrane region" description="Helical" evidence="10">
    <location>
        <begin position="67"/>
        <end position="88"/>
    </location>
</feature>
<dbReference type="PANTHER" id="PTHR21137">
    <property type="entry name" value="ODORANT RECEPTOR"/>
    <property type="match status" value="1"/>
</dbReference>
<keyword evidence="2" id="KW-1003">Cell membrane</keyword>
<dbReference type="Pfam" id="PF02949">
    <property type="entry name" value="7tm_6"/>
    <property type="match status" value="1"/>
</dbReference>
<evidence type="ECO:0000256" key="9">
    <source>
        <dbReference type="ARBA" id="ARBA00023224"/>
    </source>
</evidence>
<evidence type="ECO:0000256" key="3">
    <source>
        <dbReference type="ARBA" id="ARBA00022606"/>
    </source>
</evidence>
<keyword evidence="7 10" id="KW-0472">Membrane</keyword>
<feature type="transmembrane region" description="Helical" evidence="10">
    <location>
        <begin position="253"/>
        <end position="273"/>
    </location>
</feature>
<reference evidence="11" key="1">
    <citation type="submission" date="2020-05" db="UniProtKB">
        <authorList>
            <consortium name="EnsemblMetazoa"/>
        </authorList>
    </citation>
    <scope>IDENTIFICATION</scope>
    <source>
        <strain evidence="11">Jacobina</strain>
    </source>
</reference>
<evidence type="ECO:0000256" key="1">
    <source>
        <dbReference type="ARBA" id="ARBA00004651"/>
    </source>
</evidence>
<name>A0A240SXP7_LUTLO</name>
<evidence type="ECO:0000256" key="7">
    <source>
        <dbReference type="ARBA" id="ARBA00023136"/>
    </source>
</evidence>
<dbReference type="GO" id="GO:0007165">
    <property type="term" value="P:signal transduction"/>
    <property type="evidence" value="ECO:0007669"/>
    <property type="project" value="UniProtKB-KW"/>
</dbReference>
<feature type="transmembrane region" description="Helical" evidence="10">
    <location>
        <begin position="226"/>
        <end position="247"/>
    </location>
</feature>
<dbReference type="PANTHER" id="PTHR21137:SF35">
    <property type="entry name" value="ODORANT RECEPTOR 19A-RELATED"/>
    <property type="match status" value="1"/>
</dbReference>